<dbReference type="InterPro" id="IPR037208">
    <property type="entry name" value="Spo0E-like_sf"/>
</dbReference>
<comment type="caution">
    <text evidence="1">The sequence shown here is derived from an EMBL/GenBank/DDBJ whole genome shotgun (WGS) entry which is preliminary data.</text>
</comment>
<dbReference type="GO" id="GO:0043937">
    <property type="term" value="P:regulation of sporulation"/>
    <property type="evidence" value="ECO:0007669"/>
    <property type="project" value="InterPro"/>
</dbReference>
<name>A0A1E3L148_9BACL</name>
<organism evidence="1 2">
    <name type="scientific">Paenibacillus nuruki</name>
    <dbReference type="NCBI Taxonomy" id="1886670"/>
    <lineage>
        <taxon>Bacteria</taxon>
        <taxon>Bacillati</taxon>
        <taxon>Bacillota</taxon>
        <taxon>Bacilli</taxon>
        <taxon>Bacillales</taxon>
        <taxon>Paenibacillaceae</taxon>
        <taxon>Paenibacillus</taxon>
    </lineage>
</organism>
<dbReference type="SUPFAM" id="SSF140500">
    <property type="entry name" value="BAS1536-like"/>
    <property type="match status" value="1"/>
</dbReference>
<dbReference type="Proteomes" id="UP000094578">
    <property type="component" value="Unassembled WGS sequence"/>
</dbReference>
<dbReference type="GO" id="GO:0046983">
    <property type="term" value="F:protein dimerization activity"/>
    <property type="evidence" value="ECO:0007669"/>
    <property type="project" value="InterPro"/>
</dbReference>
<evidence type="ECO:0008006" key="3">
    <source>
        <dbReference type="Google" id="ProtNLM"/>
    </source>
</evidence>
<dbReference type="STRING" id="1886670.PTI45_03166"/>
<reference evidence="1 2" key="1">
    <citation type="submission" date="2016-08" db="EMBL/GenBank/DDBJ databases">
        <title>Genome sequencing of Paenibacillus sp. TI45-13ar, isolated from Korean traditional nuruk.</title>
        <authorList>
            <person name="Kim S.-J."/>
        </authorList>
    </citation>
    <scope>NUCLEOTIDE SEQUENCE [LARGE SCALE GENOMIC DNA]</scope>
    <source>
        <strain evidence="1 2">TI45-13ar</strain>
    </source>
</reference>
<dbReference type="InterPro" id="IPR018540">
    <property type="entry name" value="Spo0E-like"/>
</dbReference>
<evidence type="ECO:0000313" key="2">
    <source>
        <dbReference type="Proteomes" id="UP000094578"/>
    </source>
</evidence>
<gene>
    <name evidence="1" type="ORF">PTI45_03166</name>
</gene>
<dbReference type="EMBL" id="MDER01000055">
    <property type="protein sequence ID" value="ODP27456.1"/>
    <property type="molecule type" value="Genomic_DNA"/>
</dbReference>
<evidence type="ECO:0000313" key="1">
    <source>
        <dbReference type="EMBL" id="ODP27456.1"/>
    </source>
</evidence>
<accession>A0A1E3L148</accession>
<protein>
    <recommendedName>
        <fullName evidence="3">Spo0E like sporulation regulatory protein</fullName>
    </recommendedName>
</protein>
<keyword evidence="2" id="KW-1185">Reference proteome</keyword>
<dbReference type="RefSeq" id="WP_241669428.1">
    <property type="nucleotide sequence ID" value="NZ_MDER01000055.1"/>
</dbReference>
<dbReference type="Gene3D" id="4.10.280.10">
    <property type="entry name" value="Helix-loop-helix DNA-binding domain"/>
    <property type="match status" value="1"/>
</dbReference>
<sequence length="55" mass="6558">MLYKNSQLEFERKKLNQLADRYGISDERVLKQSQVLDTYINDYNLKTAVTLQFKS</sequence>
<dbReference type="Pfam" id="PF09388">
    <property type="entry name" value="SpoOE-like"/>
    <property type="match status" value="1"/>
</dbReference>
<dbReference type="InterPro" id="IPR036638">
    <property type="entry name" value="HLH_DNA-bd_sf"/>
</dbReference>
<dbReference type="AlphaFoldDB" id="A0A1E3L148"/>
<proteinExistence type="predicted"/>